<dbReference type="Gene3D" id="3.40.50.2000">
    <property type="entry name" value="Glycogen Phosphorylase B"/>
    <property type="match status" value="2"/>
</dbReference>
<evidence type="ECO:0000313" key="3">
    <source>
        <dbReference type="EMBL" id="VDN46215.1"/>
    </source>
</evidence>
<dbReference type="KEGG" id="cbar:PATL70BA_0366"/>
<dbReference type="InterPro" id="IPR028098">
    <property type="entry name" value="Glyco_trans_4-like_N"/>
</dbReference>
<dbReference type="SUPFAM" id="SSF53756">
    <property type="entry name" value="UDP-Glycosyltransferase/glycogen phosphorylase"/>
    <property type="match status" value="1"/>
</dbReference>
<sequence length="362" mass="41007">MSEFNNKYKIMMHYVMPGAIGGPNILFGRIESDKLLNEKYDFIRLNQNRIAGGKLNIGLILELKREIQEQKPNIIHISGMQSAGFHCMIAAVLAGCKNRLITTHGFSGDALDISKNKRFIFNNIIEPITIIFATHVQGISQYTYEKKMIEKYAKNKRSFIYNLPPSKSELNKKGDIRKSLGIREDEVVFTTISRIVLDKGYKELAKAIHRLRHINGIRFLIVGDGAYEKVFRNQVIEEINDKKVIMLGKRNDVISILYESDVFVLPTLHENLGNVFLEASSVNIPSIGTNVGGVPEVIEDGVTGILVPPYNSKILSESILKLYKNPKLRKEMGENANQRLKSKFNSLEIAKQFDELYSSMLN</sequence>
<feature type="domain" description="Glycosyltransferase subfamily 4-like N-terminal" evidence="2">
    <location>
        <begin position="33"/>
        <end position="106"/>
    </location>
</feature>
<reference evidence="3 4" key="1">
    <citation type="submission" date="2018-09" db="EMBL/GenBank/DDBJ databases">
        <authorList>
            <person name="Postec A."/>
        </authorList>
    </citation>
    <scope>NUCLEOTIDE SEQUENCE [LARGE SCALE GENOMIC DNA]</scope>
    <source>
        <strain evidence="3">70B-A</strain>
    </source>
</reference>
<organism evidence="3 4">
    <name type="scientific">Petrocella atlantisensis</name>
    <dbReference type="NCBI Taxonomy" id="2173034"/>
    <lineage>
        <taxon>Bacteria</taxon>
        <taxon>Bacillati</taxon>
        <taxon>Bacillota</taxon>
        <taxon>Clostridia</taxon>
        <taxon>Lachnospirales</taxon>
        <taxon>Vallitaleaceae</taxon>
        <taxon>Petrocella</taxon>
    </lineage>
</organism>
<dbReference type="EMBL" id="LR130778">
    <property type="protein sequence ID" value="VDN46215.1"/>
    <property type="molecule type" value="Genomic_DNA"/>
</dbReference>
<dbReference type="InterPro" id="IPR001296">
    <property type="entry name" value="Glyco_trans_1"/>
</dbReference>
<dbReference type="PANTHER" id="PTHR12526">
    <property type="entry name" value="GLYCOSYLTRANSFERASE"/>
    <property type="match status" value="1"/>
</dbReference>
<evidence type="ECO:0000259" key="1">
    <source>
        <dbReference type="Pfam" id="PF00534"/>
    </source>
</evidence>
<dbReference type="PANTHER" id="PTHR12526:SF630">
    <property type="entry name" value="GLYCOSYLTRANSFERASE"/>
    <property type="match status" value="1"/>
</dbReference>
<dbReference type="OrthoDB" id="9806653at2"/>
<dbReference type="Proteomes" id="UP000279029">
    <property type="component" value="Chromosome"/>
</dbReference>
<name>A0A3P7NTN9_9FIRM</name>
<accession>A0A3P7NTN9</accession>
<feature type="domain" description="Glycosyl transferase family 1" evidence="1">
    <location>
        <begin position="175"/>
        <end position="338"/>
    </location>
</feature>
<gene>
    <name evidence="3" type="ORF">PATL70BA_0366</name>
</gene>
<dbReference type="Pfam" id="PF00534">
    <property type="entry name" value="Glycos_transf_1"/>
    <property type="match status" value="1"/>
</dbReference>
<evidence type="ECO:0000259" key="2">
    <source>
        <dbReference type="Pfam" id="PF13477"/>
    </source>
</evidence>
<dbReference type="AlphaFoldDB" id="A0A3P7NTN9"/>
<proteinExistence type="predicted"/>
<dbReference type="Pfam" id="PF13477">
    <property type="entry name" value="Glyco_trans_4_2"/>
    <property type="match status" value="1"/>
</dbReference>
<dbReference type="GO" id="GO:0016757">
    <property type="term" value="F:glycosyltransferase activity"/>
    <property type="evidence" value="ECO:0007669"/>
    <property type="project" value="InterPro"/>
</dbReference>
<keyword evidence="4" id="KW-1185">Reference proteome</keyword>
<dbReference type="RefSeq" id="WP_125135765.1">
    <property type="nucleotide sequence ID" value="NZ_LR130778.1"/>
</dbReference>
<evidence type="ECO:0000313" key="4">
    <source>
        <dbReference type="Proteomes" id="UP000279029"/>
    </source>
</evidence>
<protein>
    <submittedName>
        <fullName evidence="3">Uncharacterized protein</fullName>
    </submittedName>
</protein>